<dbReference type="PANTHER" id="PTHR13856">
    <property type="entry name" value="VHS DOMAIN CONTAINING PROTEIN FAMILY"/>
    <property type="match status" value="1"/>
</dbReference>
<feature type="compositionally biased region" description="Polar residues" evidence="1">
    <location>
        <begin position="173"/>
        <end position="202"/>
    </location>
</feature>
<feature type="region of interest" description="Disordered" evidence="1">
    <location>
        <begin position="162"/>
        <end position="215"/>
    </location>
</feature>
<dbReference type="PANTHER" id="PTHR13856:SF137">
    <property type="entry name" value="GH05942P"/>
    <property type="match status" value="1"/>
</dbReference>
<dbReference type="GO" id="GO:0016020">
    <property type="term" value="C:membrane"/>
    <property type="evidence" value="ECO:0007669"/>
    <property type="project" value="TreeGrafter"/>
</dbReference>
<dbReference type="SUPFAM" id="SSF48464">
    <property type="entry name" value="ENTH/VHS domain"/>
    <property type="match status" value="1"/>
</dbReference>
<dbReference type="GO" id="GO:0043130">
    <property type="term" value="F:ubiquitin binding"/>
    <property type="evidence" value="ECO:0007669"/>
    <property type="project" value="InterPro"/>
</dbReference>
<dbReference type="GO" id="GO:0035091">
    <property type="term" value="F:phosphatidylinositol binding"/>
    <property type="evidence" value="ECO:0007669"/>
    <property type="project" value="InterPro"/>
</dbReference>
<dbReference type="InterPro" id="IPR008942">
    <property type="entry name" value="ENTH_VHS"/>
</dbReference>
<dbReference type="SUPFAM" id="SSF89009">
    <property type="entry name" value="GAT-like domain"/>
    <property type="match status" value="1"/>
</dbReference>
<proteinExistence type="predicted"/>
<dbReference type="PROSITE" id="PS50179">
    <property type="entry name" value="VHS"/>
    <property type="match status" value="1"/>
</dbReference>
<dbReference type="GO" id="GO:0005768">
    <property type="term" value="C:endosome"/>
    <property type="evidence" value="ECO:0007669"/>
    <property type="project" value="TreeGrafter"/>
</dbReference>
<sequence>MNVASAISDLIHGNPFNTPVGNLVEEATEDFVSAELWQLFTQVCDAINYSPTGPKDAIRAIRRRFTTSVCTNETVAMHSLLLLETCMLNCGYRFHIVVITRDVLRDFTKFAVPEAEGVPVQIKQKILSLIQSWAGNFANQVDLQDVVAIYQEMKQRGVVFPELIKPKPKEPSKSNASPVAPTGDTSSALTAEPQTSEASTESAVPEPAARQSSEKVVRIPSALEKRKKLEADLAQVRVNVCVLSDLLTETEDLGSPPSLEAKLLMADISKALHEMSQRLIHAISCWEAYQDSIPNRTTIDSVLLDMIDVNDEVHTVLLRYRRLIRPEETRPSEAPPSAGSPKTAEKQDDTSTHANTNPPSAPPTSSNAVEKPGAIPGPATKTEPSPPPTSSNAVEKPGAIPGPATKTETGISSQTHAATNDVPLLGATGNSSPDFGSFVGGPELPAPTIPSPHAEPNQDALALEVPESSSKTKDSDKDAQLIDLG</sequence>
<dbReference type="SMART" id="SM00288">
    <property type="entry name" value="VHS"/>
    <property type="match status" value="1"/>
</dbReference>
<comment type="caution">
    <text evidence="3">The sequence shown here is derived from an EMBL/GenBank/DDBJ whole genome shotgun (WGS) entry which is preliminary data.</text>
</comment>
<gene>
    <name evidence="3" type="ORF">CDAUBV1_LOCUS10164</name>
</gene>
<dbReference type="GO" id="GO:0030276">
    <property type="term" value="F:clathrin binding"/>
    <property type="evidence" value="ECO:0007669"/>
    <property type="project" value="TreeGrafter"/>
</dbReference>
<evidence type="ECO:0000313" key="4">
    <source>
        <dbReference type="Proteomes" id="UP001497525"/>
    </source>
</evidence>
<feature type="domain" description="VHS" evidence="2">
    <location>
        <begin position="27"/>
        <end position="161"/>
    </location>
</feature>
<dbReference type="InterPro" id="IPR002014">
    <property type="entry name" value="VHS_dom"/>
</dbReference>
<dbReference type="GO" id="GO:0007165">
    <property type="term" value="P:signal transduction"/>
    <property type="evidence" value="ECO:0007669"/>
    <property type="project" value="TreeGrafter"/>
</dbReference>
<name>A0AAV2TF53_CALDB</name>
<dbReference type="Gene3D" id="1.20.58.160">
    <property type="match status" value="1"/>
</dbReference>
<evidence type="ECO:0000256" key="1">
    <source>
        <dbReference type="SAM" id="MobiDB-lite"/>
    </source>
</evidence>
<dbReference type="Gene3D" id="1.25.40.90">
    <property type="match status" value="1"/>
</dbReference>
<reference evidence="3" key="1">
    <citation type="submission" date="2024-06" db="EMBL/GenBank/DDBJ databases">
        <authorList>
            <person name="Liu X."/>
            <person name="Lenzi L."/>
            <person name="Haldenby T S."/>
            <person name="Uol C."/>
        </authorList>
    </citation>
    <scope>NUCLEOTIDE SEQUENCE</scope>
</reference>
<dbReference type="Pfam" id="PF00790">
    <property type="entry name" value="VHS"/>
    <property type="match status" value="1"/>
</dbReference>
<feature type="compositionally biased region" description="Polar residues" evidence="1">
    <location>
        <begin position="406"/>
        <end position="418"/>
    </location>
</feature>
<organism evidence="3 4">
    <name type="scientific">Calicophoron daubneyi</name>
    <name type="common">Rumen fluke</name>
    <name type="synonym">Paramphistomum daubneyi</name>
    <dbReference type="NCBI Taxonomy" id="300641"/>
    <lineage>
        <taxon>Eukaryota</taxon>
        <taxon>Metazoa</taxon>
        <taxon>Spiralia</taxon>
        <taxon>Lophotrochozoa</taxon>
        <taxon>Platyhelminthes</taxon>
        <taxon>Trematoda</taxon>
        <taxon>Digenea</taxon>
        <taxon>Plagiorchiida</taxon>
        <taxon>Pronocephalata</taxon>
        <taxon>Paramphistomoidea</taxon>
        <taxon>Paramphistomidae</taxon>
        <taxon>Calicophoron</taxon>
    </lineage>
</organism>
<evidence type="ECO:0000259" key="2">
    <source>
        <dbReference type="PROSITE" id="PS50179"/>
    </source>
</evidence>
<dbReference type="Proteomes" id="UP001497525">
    <property type="component" value="Unassembled WGS sequence"/>
</dbReference>
<dbReference type="InterPro" id="IPR038425">
    <property type="entry name" value="GAT_sf"/>
</dbReference>
<accession>A0AAV2TF53</accession>
<evidence type="ECO:0000313" key="3">
    <source>
        <dbReference type="EMBL" id="CAL5136077.1"/>
    </source>
</evidence>
<protein>
    <recommendedName>
        <fullName evidence="2">VHS domain-containing protein</fullName>
    </recommendedName>
</protein>
<dbReference type="EMBL" id="CAXLJL010000290">
    <property type="protein sequence ID" value="CAL5136077.1"/>
    <property type="molecule type" value="Genomic_DNA"/>
</dbReference>
<feature type="compositionally biased region" description="Low complexity" evidence="1">
    <location>
        <begin position="352"/>
        <end position="368"/>
    </location>
</feature>
<feature type="region of interest" description="Disordered" evidence="1">
    <location>
        <begin position="327"/>
        <end position="485"/>
    </location>
</feature>
<dbReference type="AlphaFoldDB" id="A0AAV2TF53"/>
<feature type="compositionally biased region" description="Basic and acidic residues" evidence="1">
    <location>
        <begin position="470"/>
        <end position="485"/>
    </location>
</feature>